<dbReference type="RefSeq" id="WP_090674616.1">
    <property type="nucleotide sequence ID" value="NZ_FNIT01000006.1"/>
</dbReference>
<dbReference type="InterPro" id="IPR028081">
    <property type="entry name" value="Leu-bd"/>
</dbReference>
<evidence type="ECO:0000256" key="2">
    <source>
        <dbReference type="ARBA" id="ARBA00022729"/>
    </source>
</evidence>
<feature type="chain" id="PRO_5011450228" evidence="3">
    <location>
        <begin position="20"/>
        <end position="347"/>
    </location>
</feature>
<feature type="signal peptide" evidence="3">
    <location>
        <begin position="1"/>
        <end position="19"/>
    </location>
</feature>
<evidence type="ECO:0000256" key="3">
    <source>
        <dbReference type="SAM" id="SignalP"/>
    </source>
</evidence>
<dbReference type="STRING" id="1166073.SAMN05192530_106223"/>
<dbReference type="Gene3D" id="3.40.50.2300">
    <property type="match status" value="2"/>
</dbReference>
<dbReference type="InterPro" id="IPR028082">
    <property type="entry name" value="Peripla_BP_I"/>
</dbReference>
<dbReference type="SUPFAM" id="SSF53822">
    <property type="entry name" value="Periplasmic binding protein-like I"/>
    <property type="match status" value="1"/>
</dbReference>
<protein>
    <submittedName>
        <fullName evidence="5">Amino acid/amide ABC transporter substrate-binding protein, HAAT family</fullName>
    </submittedName>
</protein>
<gene>
    <name evidence="5" type="ORF">SAMN05192530_106223</name>
</gene>
<dbReference type="PANTHER" id="PTHR47151">
    <property type="entry name" value="LEU/ILE/VAL-BINDING ABC TRANSPORTER SUBUNIT"/>
    <property type="match status" value="1"/>
</dbReference>
<dbReference type="Pfam" id="PF13458">
    <property type="entry name" value="Peripla_BP_6"/>
    <property type="match status" value="1"/>
</dbReference>
<feature type="domain" description="Leucine-binding protein" evidence="4">
    <location>
        <begin position="26"/>
        <end position="262"/>
    </location>
</feature>
<evidence type="ECO:0000313" key="6">
    <source>
        <dbReference type="Proteomes" id="UP000198793"/>
    </source>
</evidence>
<organism evidence="5 6">
    <name type="scientific">Aureimonas jatrophae</name>
    <dbReference type="NCBI Taxonomy" id="1166073"/>
    <lineage>
        <taxon>Bacteria</taxon>
        <taxon>Pseudomonadati</taxon>
        <taxon>Pseudomonadota</taxon>
        <taxon>Alphaproteobacteria</taxon>
        <taxon>Hyphomicrobiales</taxon>
        <taxon>Aurantimonadaceae</taxon>
        <taxon>Aureimonas</taxon>
    </lineage>
</organism>
<keyword evidence="2 3" id="KW-0732">Signal</keyword>
<evidence type="ECO:0000256" key="1">
    <source>
        <dbReference type="ARBA" id="ARBA00010062"/>
    </source>
</evidence>
<keyword evidence="6" id="KW-1185">Reference proteome</keyword>
<dbReference type="AlphaFoldDB" id="A0A1H0JJK6"/>
<dbReference type="PANTHER" id="PTHR47151:SF2">
    <property type="entry name" value="AMINO ACID BINDING PROTEIN"/>
    <property type="match status" value="1"/>
</dbReference>
<comment type="similarity">
    <text evidence="1">Belongs to the leucine-binding protein family.</text>
</comment>
<name>A0A1H0JJK6_9HYPH</name>
<evidence type="ECO:0000259" key="4">
    <source>
        <dbReference type="Pfam" id="PF13458"/>
    </source>
</evidence>
<sequence length="347" mass="36961">MTLVRALFVSLVLAGPASAQDGVPPRIGIAAPLSGPEEILGRQLVAGSRAALDPKRAQLQEFDDGCSAEGGARVATQMRDAGVRIAVGFLCTSALEAAMPILRDATIPVIDVGVRADRLLKRRESDSWPLWRIAPGSDDEAEALARFVRERWRTESVGLVEDGSATGRDLADRIRERLEADGYRFALIDNFRPAEEKQFALARRIAQSGVTHVVILGSRSDVAVIVRDAAAIGLDLSVVGGEALLDETRTEPMLPNGIVAVSAAHDAAWPPSEEAPVDEGYGWPARLGVEIAQSALASGRPLADTLASGTFETSAGTARFGTDGAADILPFRAYRWEGDRFLPEDEG</sequence>
<dbReference type="OrthoDB" id="8439308at2"/>
<reference evidence="5 6" key="1">
    <citation type="submission" date="2016-10" db="EMBL/GenBank/DDBJ databases">
        <authorList>
            <person name="de Groot N.N."/>
        </authorList>
    </citation>
    <scope>NUCLEOTIDE SEQUENCE [LARGE SCALE GENOMIC DNA]</scope>
    <source>
        <strain evidence="6">L7-484,KACC 16230,DSM 25025</strain>
    </source>
</reference>
<proteinExistence type="inferred from homology"/>
<accession>A0A1H0JJK6</accession>
<dbReference type="Proteomes" id="UP000198793">
    <property type="component" value="Unassembled WGS sequence"/>
</dbReference>
<dbReference type="EMBL" id="FNIT01000006">
    <property type="protein sequence ID" value="SDO43896.1"/>
    <property type="molecule type" value="Genomic_DNA"/>
</dbReference>
<evidence type="ECO:0000313" key="5">
    <source>
        <dbReference type="EMBL" id="SDO43896.1"/>
    </source>
</evidence>